<dbReference type="SUPFAM" id="SSF46785">
    <property type="entry name" value="Winged helix' DNA-binding domain"/>
    <property type="match status" value="1"/>
</dbReference>
<proteinExistence type="inferred from homology"/>
<dbReference type="Pfam" id="PF13412">
    <property type="entry name" value="HTH_24"/>
    <property type="match status" value="1"/>
</dbReference>
<feature type="domain" description="HTH crp-type" evidence="2">
    <location>
        <begin position="15"/>
        <end position="74"/>
    </location>
</feature>
<comment type="caution">
    <text evidence="3">The sequence shown here is derived from an EMBL/GenBank/DDBJ whole genome shotgun (WGS) entry which is preliminary data.</text>
</comment>
<accession>A0A7C3MIE4</accession>
<dbReference type="InterPro" id="IPR036390">
    <property type="entry name" value="WH_DNA-bd_sf"/>
</dbReference>
<protein>
    <submittedName>
        <fullName evidence="3">ROK family transcriptional regulator</fullName>
    </submittedName>
</protein>
<dbReference type="SUPFAM" id="SSF53067">
    <property type="entry name" value="Actin-like ATPase domain"/>
    <property type="match status" value="1"/>
</dbReference>
<reference evidence="3" key="1">
    <citation type="journal article" date="2020" name="mSystems">
        <title>Genome- and Community-Level Interaction Insights into Carbon Utilization and Element Cycling Functions of Hydrothermarchaeota in Hydrothermal Sediment.</title>
        <authorList>
            <person name="Zhou Z."/>
            <person name="Liu Y."/>
            <person name="Xu W."/>
            <person name="Pan J."/>
            <person name="Luo Z.H."/>
            <person name="Li M."/>
        </authorList>
    </citation>
    <scope>NUCLEOTIDE SEQUENCE [LARGE SCALE GENOMIC DNA]</scope>
    <source>
        <strain evidence="3">SpSt-81</strain>
    </source>
</reference>
<dbReference type="Gene3D" id="3.30.420.40">
    <property type="match status" value="2"/>
</dbReference>
<dbReference type="SMART" id="SM00419">
    <property type="entry name" value="HTH_CRP"/>
    <property type="match status" value="1"/>
</dbReference>
<dbReference type="EMBL" id="DTIN01000009">
    <property type="protein sequence ID" value="HFX13054.1"/>
    <property type="molecule type" value="Genomic_DNA"/>
</dbReference>
<dbReference type="CDD" id="cd00090">
    <property type="entry name" value="HTH_ARSR"/>
    <property type="match status" value="1"/>
</dbReference>
<name>A0A7C3MIE4_DICTH</name>
<dbReference type="Gene3D" id="1.10.10.10">
    <property type="entry name" value="Winged helix-like DNA-binding domain superfamily/Winged helix DNA-binding domain"/>
    <property type="match status" value="1"/>
</dbReference>
<dbReference type="AlphaFoldDB" id="A0A7C3MIE4"/>
<evidence type="ECO:0000256" key="1">
    <source>
        <dbReference type="ARBA" id="ARBA00006479"/>
    </source>
</evidence>
<gene>
    <name evidence="3" type="ORF">ENW00_02710</name>
</gene>
<dbReference type="PANTHER" id="PTHR18964">
    <property type="entry name" value="ROK (REPRESSOR, ORF, KINASE) FAMILY"/>
    <property type="match status" value="1"/>
</dbReference>
<dbReference type="InterPro" id="IPR036388">
    <property type="entry name" value="WH-like_DNA-bd_sf"/>
</dbReference>
<dbReference type="InterPro" id="IPR011991">
    <property type="entry name" value="ArsR-like_HTH"/>
</dbReference>
<comment type="similarity">
    <text evidence="1">Belongs to the ROK (NagC/XylR) family.</text>
</comment>
<dbReference type="InterPro" id="IPR043129">
    <property type="entry name" value="ATPase_NBD"/>
</dbReference>
<dbReference type="InterPro" id="IPR012318">
    <property type="entry name" value="HTH_CRP"/>
</dbReference>
<dbReference type="PANTHER" id="PTHR18964:SF149">
    <property type="entry name" value="BIFUNCTIONAL UDP-N-ACETYLGLUCOSAMINE 2-EPIMERASE_N-ACETYLMANNOSAMINE KINASE"/>
    <property type="match status" value="1"/>
</dbReference>
<organism evidence="3">
    <name type="scientific">Dictyoglomus thermophilum</name>
    <dbReference type="NCBI Taxonomy" id="14"/>
    <lineage>
        <taxon>Bacteria</taxon>
        <taxon>Pseudomonadati</taxon>
        <taxon>Dictyoglomota</taxon>
        <taxon>Dictyoglomia</taxon>
        <taxon>Dictyoglomales</taxon>
        <taxon>Dictyoglomaceae</taxon>
        <taxon>Dictyoglomus</taxon>
    </lineage>
</organism>
<dbReference type="InterPro" id="IPR000600">
    <property type="entry name" value="ROK"/>
</dbReference>
<dbReference type="GO" id="GO:0006355">
    <property type="term" value="P:regulation of DNA-templated transcription"/>
    <property type="evidence" value="ECO:0007669"/>
    <property type="project" value="InterPro"/>
</dbReference>
<sequence>MKIGRPQLIDEVNKGQILKLLREEGPISRAEIARRLGLSRPTVSTHIRELIKEGLVYEVGKGKSSKGRKGILLKYNAKYGYFLAGDIEGSIMRFAISDLCGEILYEKVLSLNELREKNMMQPEKLVEIMKTFVYENKINSEHIKVISIGIAGIIEEGKLIFAPNLPEWNHTPLKSLIETGFPNTFIILENDVNMAVMGEFWKGAGKGHKNIVYMNLSTGIGAGIMIDEKLYEGANKFAGEIAYMVLGNRHDEYPGLEYTPLGALEWVVSGIRIIEKAKSIDPKYNLIEKIFEDYNKVYEITELINKVSEYLAKAVVNIVSILDPEVIIVGGIVGKFLNILLSKMQPVIEYYLPIPVKIIPSALYPKTVIYGAIYKAINHYHTKPVIV</sequence>
<evidence type="ECO:0000313" key="3">
    <source>
        <dbReference type="EMBL" id="HFX13054.1"/>
    </source>
</evidence>
<dbReference type="Pfam" id="PF00480">
    <property type="entry name" value="ROK"/>
    <property type="match status" value="1"/>
</dbReference>
<dbReference type="CDD" id="cd23763">
    <property type="entry name" value="ASKHA_ATPase_ROK"/>
    <property type="match status" value="1"/>
</dbReference>
<evidence type="ECO:0000259" key="2">
    <source>
        <dbReference type="SMART" id="SM00419"/>
    </source>
</evidence>
<dbReference type="GO" id="GO:0003677">
    <property type="term" value="F:DNA binding"/>
    <property type="evidence" value="ECO:0007669"/>
    <property type="project" value="InterPro"/>
</dbReference>